<accession>A0A6A6NXH8</accession>
<dbReference type="InterPro" id="IPR051175">
    <property type="entry name" value="CLK_kinases"/>
</dbReference>
<dbReference type="InterPro" id="IPR000719">
    <property type="entry name" value="Prot_kinase_dom"/>
</dbReference>
<dbReference type="GO" id="GO:0005634">
    <property type="term" value="C:nucleus"/>
    <property type="evidence" value="ECO:0007669"/>
    <property type="project" value="TreeGrafter"/>
</dbReference>
<feature type="domain" description="Protein kinase" evidence="7">
    <location>
        <begin position="89"/>
        <end position="433"/>
    </location>
</feature>
<proteinExistence type="predicted"/>
<evidence type="ECO:0000256" key="1">
    <source>
        <dbReference type="ARBA" id="ARBA00022527"/>
    </source>
</evidence>
<dbReference type="PANTHER" id="PTHR45646:SF11">
    <property type="entry name" value="SERINE_THREONINE-PROTEIN KINASE DOA"/>
    <property type="match status" value="1"/>
</dbReference>
<evidence type="ECO:0000259" key="7">
    <source>
        <dbReference type="PROSITE" id="PS50011"/>
    </source>
</evidence>
<dbReference type="Gene3D" id="3.30.200.20">
    <property type="entry name" value="Phosphorylase Kinase, domain 1"/>
    <property type="match status" value="1"/>
</dbReference>
<keyword evidence="3 6" id="KW-0547">Nucleotide-binding</keyword>
<evidence type="ECO:0000256" key="2">
    <source>
        <dbReference type="ARBA" id="ARBA00022679"/>
    </source>
</evidence>
<evidence type="ECO:0000313" key="8">
    <source>
        <dbReference type="EMBL" id="KAF2456258.1"/>
    </source>
</evidence>
<keyword evidence="4 8" id="KW-0418">Kinase</keyword>
<keyword evidence="5 6" id="KW-0067">ATP-binding</keyword>
<dbReference type="SUPFAM" id="SSF56112">
    <property type="entry name" value="Protein kinase-like (PK-like)"/>
    <property type="match status" value="1"/>
</dbReference>
<dbReference type="Proteomes" id="UP000799766">
    <property type="component" value="Unassembled WGS sequence"/>
</dbReference>
<dbReference type="PROSITE" id="PS00107">
    <property type="entry name" value="PROTEIN_KINASE_ATP"/>
    <property type="match status" value="1"/>
</dbReference>
<dbReference type="Gene3D" id="1.10.510.10">
    <property type="entry name" value="Transferase(Phosphotransferase) domain 1"/>
    <property type="match status" value="1"/>
</dbReference>
<dbReference type="SMART" id="SM00220">
    <property type="entry name" value="S_TKc"/>
    <property type="match status" value="1"/>
</dbReference>
<evidence type="ECO:0000256" key="5">
    <source>
        <dbReference type="ARBA" id="ARBA00022840"/>
    </source>
</evidence>
<keyword evidence="2" id="KW-0808">Transferase</keyword>
<evidence type="ECO:0000313" key="9">
    <source>
        <dbReference type="Proteomes" id="UP000799766"/>
    </source>
</evidence>
<dbReference type="GO" id="GO:0005524">
    <property type="term" value="F:ATP binding"/>
    <property type="evidence" value="ECO:0007669"/>
    <property type="project" value="UniProtKB-UniRule"/>
</dbReference>
<gene>
    <name evidence="8" type="ORF">BDY21DRAFT_386668</name>
</gene>
<dbReference type="AlphaFoldDB" id="A0A6A6NXH8"/>
<dbReference type="InterPro" id="IPR011009">
    <property type="entry name" value="Kinase-like_dom_sf"/>
</dbReference>
<dbReference type="PANTHER" id="PTHR45646">
    <property type="entry name" value="SERINE/THREONINE-PROTEIN KINASE DOA-RELATED"/>
    <property type="match status" value="1"/>
</dbReference>
<dbReference type="GO" id="GO:0043484">
    <property type="term" value="P:regulation of RNA splicing"/>
    <property type="evidence" value="ECO:0007669"/>
    <property type="project" value="TreeGrafter"/>
</dbReference>
<organism evidence="8 9">
    <name type="scientific">Lineolata rhizophorae</name>
    <dbReference type="NCBI Taxonomy" id="578093"/>
    <lineage>
        <taxon>Eukaryota</taxon>
        <taxon>Fungi</taxon>
        <taxon>Dikarya</taxon>
        <taxon>Ascomycota</taxon>
        <taxon>Pezizomycotina</taxon>
        <taxon>Dothideomycetes</taxon>
        <taxon>Dothideomycetes incertae sedis</taxon>
        <taxon>Lineolatales</taxon>
        <taxon>Lineolataceae</taxon>
        <taxon>Lineolata</taxon>
    </lineage>
</organism>
<keyword evidence="1" id="KW-0723">Serine/threonine-protein kinase</keyword>
<evidence type="ECO:0000256" key="6">
    <source>
        <dbReference type="PROSITE-ProRule" id="PRU10141"/>
    </source>
</evidence>
<dbReference type="PROSITE" id="PS50011">
    <property type="entry name" value="PROTEIN_KINASE_DOM"/>
    <property type="match status" value="1"/>
</dbReference>
<reference evidence="8" key="1">
    <citation type="journal article" date="2020" name="Stud. Mycol.">
        <title>101 Dothideomycetes genomes: a test case for predicting lifestyles and emergence of pathogens.</title>
        <authorList>
            <person name="Haridas S."/>
            <person name="Albert R."/>
            <person name="Binder M."/>
            <person name="Bloem J."/>
            <person name="Labutti K."/>
            <person name="Salamov A."/>
            <person name="Andreopoulos B."/>
            <person name="Baker S."/>
            <person name="Barry K."/>
            <person name="Bills G."/>
            <person name="Bluhm B."/>
            <person name="Cannon C."/>
            <person name="Castanera R."/>
            <person name="Culley D."/>
            <person name="Daum C."/>
            <person name="Ezra D."/>
            <person name="Gonzalez J."/>
            <person name="Henrissat B."/>
            <person name="Kuo A."/>
            <person name="Liang C."/>
            <person name="Lipzen A."/>
            <person name="Lutzoni F."/>
            <person name="Magnuson J."/>
            <person name="Mondo S."/>
            <person name="Nolan M."/>
            <person name="Ohm R."/>
            <person name="Pangilinan J."/>
            <person name="Park H.-J."/>
            <person name="Ramirez L."/>
            <person name="Alfaro M."/>
            <person name="Sun H."/>
            <person name="Tritt A."/>
            <person name="Yoshinaga Y."/>
            <person name="Zwiers L.-H."/>
            <person name="Turgeon B."/>
            <person name="Goodwin S."/>
            <person name="Spatafora J."/>
            <person name="Crous P."/>
            <person name="Grigoriev I."/>
        </authorList>
    </citation>
    <scope>NUCLEOTIDE SEQUENCE</scope>
    <source>
        <strain evidence="8">ATCC 16933</strain>
    </source>
</reference>
<protein>
    <submittedName>
        <fullName evidence="8">Protein kinase</fullName>
    </submittedName>
</protein>
<evidence type="ECO:0000256" key="4">
    <source>
        <dbReference type="ARBA" id="ARBA00022777"/>
    </source>
</evidence>
<dbReference type="OrthoDB" id="5979581at2759"/>
<sequence length="450" mass="51018">MKHAFRYLLPSLRIIIPRFSPAPSRFIRSAPRQFFATFSGRMESTTTNDADSSGYGVEYMPLEGVERLERYRPGGYHPIVIGDHLHGRYRIVHKLGFGTYSTTWLAKDQNNGSYVAIKIAVADSDLREADILRVLQDARPTCEEASGKAAIPSVLDEFDLDGPNGKHRCLVTAPANVSLADAKDASVSRLFQPSVARAIVAQLVQAIAFLHSQGIVHADLHLGNILLRLTESIDGLSPDQFYQKYQKPTLEPVQPSDRLTLSEARILLTDFGESFMPFTTKRYYSNTPDLLVPPELHFRTQEPLSFHTDIWALGCAIWSIVGQRPIFEAFNPSADWMTKEHVDVLGKLPPEWWEHWSARPKWFDEQGSRIAGAAGKPWAEWFESCVQRPRREFRMEEFSEDEKVALFALLRSMLAFRPSERPDAEQILQSDWITTWALPELESIRSTSLS</sequence>
<dbReference type="EMBL" id="MU001684">
    <property type="protein sequence ID" value="KAF2456258.1"/>
    <property type="molecule type" value="Genomic_DNA"/>
</dbReference>
<keyword evidence="9" id="KW-1185">Reference proteome</keyword>
<evidence type="ECO:0000256" key="3">
    <source>
        <dbReference type="ARBA" id="ARBA00022741"/>
    </source>
</evidence>
<name>A0A6A6NXH8_9PEZI</name>
<dbReference type="Pfam" id="PF00069">
    <property type="entry name" value="Pkinase"/>
    <property type="match status" value="1"/>
</dbReference>
<dbReference type="InterPro" id="IPR017441">
    <property type="entry name" value="Protein_kinase_ATP_BS"/>
</dbReference>
<feature type="binding site" evidence="6">
    <location>
        <position position="118"/>
    </location>
    <ligand>
        <name>ATP</name>
        <dbReference type="ChEBI" id="CHEBI:30616"/>
    </ligand>
</feature>
<dbReference type="GO" id="GO:0004674">
    <property type="term" value="F:protein serine/threonine kinase activity"/>
    <property type="evidence" value="ECO:0007669"/>
    <property type="project" value="UniProtKB-KW"/>
</dbReference>